<proteinExistence type="inferred from homology"/>
<dbReference type="STRING" id="1121869.SAMN03084138_04781"/>
<dbReference type="Pfam" id="PF00080">
    <property type="entry name" value="Sod_Cu"/>
    <property type="match status" value="1"/>
</dbReference>
<evidence type="ECO:0000256" key="1">
    <source>
        <dbReference type="ARBA" id="ARBA00010457"/>
    </source>
</evidence>
<dbReference type="Proteomes" id="UP000182692">
    <property type="component" value="Unassembled WGS sequence"/>
</dbReference>
<name>A0A1I5XNG3_9GAMM</name>
<accession>A0A1I5XNG3</accession>
<feature type="signal peptide" evidence="3">
    <location>
        <begin position="1"/>
        <end position="20"/>
    </location>
</feature>
<evidence type="ECO:0000259" key="4">
    <source>
        <dbReference type="Pfam" id="PF00080"/>
    </source>
</evidence>
<dbReference type="InterPro" id="IPR018152">
    <property type="entry name" value="SOD_Cu/Zn_BS"/>
</dbReference>
<dbReference type="InterPro" id="IPR024134">
    <property type="entry name" value="SOD_Cu/Zn_/chaperone"/>
</dbReference>
<evidence type="ECO:0000256" key="2">
    <source>
        <dbReference type="RuleBase" id="RU000393"/>
    </source>
</evidence>
<reference evidence="5 6" key="1">
    <citation type="submission" date="2016-10" db="EMBL/GenBank/DDBJ databases">
        <authorList>
            <person name="de Groot N.N."/>
        </authorList>
    </citation>
    <scope>NUCLEOTIDE SEQUENCE [LARGE SCALE GENOMIC DNA]</scope>
    <source>
        <strain evidence="5 6">DSM 15893</strain>
    </source>
</reference>
<evidence type="ECO:0000256" key="3">
    <source>
        <dbReference type="SAM" id="SignalP"/>
    </source>
</evidence>
<keyword evidence="2" id="KW-0186">Copper</keyword>
<dbReference type="Gene3D" id="2.60.40.200">
    <property type="entry name" value="Superoxide dismutase, copper/zinc binding domain"/>
    <property type="match status" value="1"/>
</dbReference>
<dbReference type="CDD" id="cd00305">
    <property type="entry name" value="Cu-Zn_Superoxide_Dismutase"/>
    <property type="match status" value="1"/>
</dbReference>
<comment type="catalytic activity">
    <reaction evidence="2">
        <text>2 superoxide + 2 H(+) = H2O2 + O2</text>
        <dbReference type="Rhea" id="RHEA:20696"/>
        <dbReference type="ChEBI" id="CHEBI:15378"/>
        <dbReference type="ChEBI" id="CHEBI:15379"/>
        <dbReference type="ChEBI" id="CHEBI:16240"/>
        <dbReference type="ChEBI" id="CHEBI:18421"/>
        <dbReference type="EC" id="1.15.1.1"/>
    </reaction>
</comment>
<gene>
    <name evidence="5" type="ORF">SAMN03084138_04781</name>
</gene>
<dbReference type="NCBIfam" id="NF007628">
    <property type="entry name" value="PRK10290.1"/>
    <property type="match status" value="1"/>
</dbReference>
<dbReference type="SUPFAM" id="SSF49329">
    <property type="entry name" value="Cu,Zn superoxide dismutase-like"/>
    <property type="match status" value="1"/>
</dbReference>
<keyword evidence="2" id="KW-0862">Zinc</keyword>
<protein>
    <recommendedName>
        <fullName evidence="2">Superoxide dismutase [Cu-Zn]</fullName>
        <ecNumber evidence="2">1.15.1.1</ecNumber>
    </recommendedName>
</protein>
<evidence type="ECO:0000313" key="6">
    <source>
        <dbReference type="Proteomes" id="UP000182692"/>
    </source>
</evidence>
<sequence>MMKKAPLLAALTLMTFNAFAEMKSVEMVDLNSGQVVGVVQVSENKYGTVFSPNLEKLTPGMHGFHLHSNGSCESSLKNGKMVVGGAAGGHFDPEHTGQHGFPWTDDNHLGDLPGLYVDSNGKADVPVLAPRVKLSDINGKAIMIHAGGDNHSDHPAKLGGGGSRIVCGVVK</sequence>
<dbReference type="AlphaFoldDB" id="A0A1I5XNG3"/>
<keyword evidence="2" id="KW-0479">Metal-binding</keyword>
<dbReference type="PANTHER" id="PTHR10003">
    <property type="entry name" value="SUPEROXIDE DISMUTASE CU-ZN -RELATED"/>
    <property type="match status" value="1"/>
</dbReference>
<dbReference type="GO" id="GO:0005507">
    <property type="term" value="F:copper ion binding"/>
    <property type="evidence" value="ECO:0007669"/>
    <property type="project" value="InterPro"/>
</dbReference>
<organism evidence="5 6">
    <name type="scientific">Enterovibrio norvegicus DSM 15893</name>
    <dbReference type="NCBI Taxonomy" id="1121869"/>
    <lineage>
        <taxon>Bacteria</taxon>
        <taxon>Pseudomonadati</taxon>
        <taxon>Pseudomonadota</taxon>
        <taxon>Gammaproteobacteria</taxon>
        <taxon>Vibrionales</taxon>
        <taxon>Vibrionaceae</taxon>
        <taxon>Enterovibrio</taxon>
    </lineage>
</organism>
<dbReference type="EMBL" id="FOWR01000069">
    <property type="protein sequence ID" value="SFQ33474.1"/>
    <property type="molecule type" value="Genomic_DNA"/>
</dbReference>
<feature type="domain" description="Superoxide dismutase copper/zinc binding" evidence="4">
    <location>
        <begin position="36"/>
        <end position="170"/>
    </location>
</feature>
<feature type="chain" id="PRO_5010271549" description="Superoxide dismutase [Cu-Zn]" evidence="3">
    <location>
        <begin position="21"/>
        <end position="171"/>
    </location>
</feature>
<keyword evidence="3" id="KW-0732">Signal</keyword>
<dbReference type="EC" id="1.15.1.1" evidence="2"/>
<dbReference type="InterPro" id="IPR036423">
    <property type="entry name" value="SOD-like_Cu/Zn_dom_sf"/>
</dbReference>
<comment type="cofactor">
    <cofactor evidence="2">
        <name>Zn(2+)</name>
        <dbReference type="ChEBI" id="CHEBI:29105"/>
    </cofactor>
    <text evidence="2">Binds 1 zinc ion per subunit.</text>
</comment>
<dbReference type="PROSITE" id="PS00332">
    <property type="entry name" value="SOD_CU_ZN_2"/>
    <property type="match status" value="1"/>
</dbReference>
<comment type="similarity">
    <text evidence="1 2">Belongs to the Cu-Zn superoxide dismutase family.</text>
</comment>
<evidence type="ECO:0000313" key="5">
    <source>
        <dbReference type="EMBL" id="SFQ33474.1"/>
    </source>
</evidence>
<comment type="cofactor">
    <cofactor evidence="2">
        <name>Cu cation</name>
        <dbReference type="ChEBI" id="CHEBI:23378"/>
    </cofactor>
    <text evidence="2">Binds 1 copper ion per subunit.</text>
</comment>
<dbReference type="InterPro" id="IPR001424">
    <property type="entry name" value="SOD_Cu_Zn_dom"/>
</dbReference>
<comment type="function">
    <text evidence="2">Destroys radicals which are normally produced within the cells and which are toxic to biological systems.</text>
</comment>
<keyword evidence="2" id="KW-0560">Oxidoreductase</keyword>
<dbReference type="GO" id="GO:0004784">
    <property type="term" value="F:superoxide dismutase activity"/>
    <property type="evidence" value="ECO:0007669"/>
    <property type="project" value="UniProtKB-EC"/>
</dbReference>